<comment type="catalytic activity">
    <reaction evidence="4 7">
        <text>uridine(38/39/40) in tRNA = pseudouridine(38/39/40) in tRNA</text>
        <dbReference type="Rhea" id="RHEA:22376"/>
        <dbReference type="Rhea" id="RHEA-COMP:10085"/>
        <dbReference type="Rhea" id="RHEA-COMP:10087"/>
        <dbReference type="ChEBI" id="CHEBI:65314"/>
        <dbReference type="ChEBI" id="CHEBI:65315"/>
        <dbReference type="EC" id="5.4.99.12"/>
    </reaction>
</comment>
<evidence type="ECO:0000256" key="2">
    <source>
        <dbReference type="ARBA" id="ARBA00022694"/>
    </source>
</evidence>
<gene>
    <name evidence="4 10" type="primary">truA</name>
    <name evidence="10" type="ORF">NNJEOMEG_01694</name>
</gene>
<feature type="domain" description="Pseudouridine synthase I TruA alpha/beta" evidence="9">
    <location>
        <begin position="12"/>
        <end position="109"/>
    </location>
</feature>
<feature type="compositionally biased region" description="Basic and acidic residues" evidence="8">
    <location>
        <begin position="261"/>
        <end position="280"/>
    </location>
</feature>
<reference evidence="10 11" key="2">
    <citation type="submission" date="2020-05" db="EMBL/GenBank/DDBJ databases">
        <title>Draft genome sequence of Desulfovibrio sp. strainFSS-1.</title>
        <authorList>
            <person name="Shimoshige H."/>
            <person name="Kobayashi H."/>
            <person name="Maekawa T."/>
        </authorList>
    </citation>
    <scope>NUCLEOTIDE SEQUENCE [LARGE SCALE GENOMIC DNA]</scope>
    <source>
        <strain evidence="10 11">SIID29052-01</strain>
    </source>
</reference>
<evidence type="ECO:0000313" key="11">
    <source>
        <dbReference type="Proteomes" id="UP000494245"/>
    </source>
</evidence>
<feature type="active site" description="Nucleophile" evidence="4 5">
    <location>
        <position position="57"/>
    </location>
</feature>
<dbReference type="NCBIfam" id="TIGR00071">
    <property type="entry name" value="hisT_truA"/>
    <property type="match status" value="1"/>
</dbReference>
<comment type="caution">
    <text evidence="4">Lacks conserved residue(s) required for the propagation of feature annotation.</text>
</comment>
<sequence length="280" mass="30659">MEPTLRLKCTLAYQGTDFAGWQYQPEGRGRSVQACLEEALARLAGRPVRAHGASRTDAGVHALHQVAHADVPAARAHLPWRRALNALLPRDMAVLAAEEVSREFHARYDATAKTYAYTFWLEQGFLLPQRRPFVWDAGSLDLDAMDEAAQAFVGSHDFAAFQNAGTPVADTVREVFSITRHPGPTPHEAVFRVRGGGFLKQMVRNIMGCLALAGQGKANAQTVRSLLETKDRTLAPATAPARGLCLEHMEFGGRGRKRRHQGPDGDPGEHLPDQERLGGL</sequence>
<keyword evidence="3 4" id="KW-0413">Isomerase</keyword>
<dbReference type="Gene3D" id="3.30.70.580">
    <property type="entry name" value="Pseudouridine synthase I, catalytic domain, N-terminal subdomain"/>
    <property type="match status" value="1"/>
</dbReference>
<evidence type="ECO:0000256" key="4">
    <source>
        <dbReference type="HAMAP-Rule" id="MF_00171"/>
    </source>
</evidence>
<dbReference type="GO" id="GO:0003723">
    <property type="term" value="F:RNA binding"/>
    <property type="evidence" value="ECO:0007669"/>
    <property type="project" value="InterPro"/>
</dbReference>
<dbReference type="InterPro" id="IPR020097">
    <property type="entry name" value="PsdUridine_synth_TruA_a/b_dom"/>
</dbReference>
<evidence type="ECO:0000256" key="7">
    <source>
        <dbReference type="RuleBase" id="RU003792"/>
    </source>
</evidence>
<name>A0A6V8LU50_9BACT</name>
<keyword evidence="11" id="KW-1185">Reference proteome</keyword>
<evidence type="ECO:0000256" key="5">
    <source>
        <dbReference type="PIRSR" id="PIRSR001430-1"/>
    </source>
</evidence>
<evidence type="ECO:0000256" key="6">
    <source>
        <dbReference type="PIRSR" id="PIRSR001430-2"/>
    </source>
</evidence>
<evidence type="ECO:0000259" key="9">
    <source>
        <dbReference type="Pfam" id="PF01416"/>
    </source>
</evidence>
<dbReference type="GO" id="GO:0031119">
    <property type="term" value="P:tRNA pseudouridine synthesis"/>
    <property type="evidence" value="ECO:0007669"/>
    <property type="project" value="UniProtKB-UniRule"/>
</dbReference>
<dbReference type="PANTHER" id="PTHR11142:SF0">
    <property type="entry name" value="TRNA PSEUDOURIDINE SYNTHASE-LIKE 1"/>
    <property type="match status" value="1"/>
</dbReference>
<dbReference type="FunFam" id="3.30.70.580:FF:000001">
    <property type="entry name" value="tRNA pseudouridine synthase A"/>
    <property type="match status" value="1"/>
</dbReference>
<dbReference type="RefSeq" id="WP_173083309.1">
    <property type="nucleotide sequence ID" value="NZ_BLTE01000006.1"/>
</dbReference>
<evidence type="ECO:0000256" key="1">
    <source>
        <dbReference type="ARBA" id="ARBA00009375"/>
    </source>
</evidence>
<evidence type="ECO:0000256" key="3">
    <source>
        <dbReference type="ARBA" id="ARBA00023235"/>
    </source>
</evidence>
<reference evidence="10 11" key="1">
    <citation type="submission" date="2020-04" db="EMBL/GenBank/DDBJ databases">
        <authorList>
            <consortium name="Desulfovibrio sp. FSS-1 genome sequencing consortium"/>
            <person name="Shimoshige H."/>
            <person name="Kobayashi H."/>
            <person name="Maekawa T."/>
        </authorList>
    </citation>
    <scope>NUCLEOTIDE SEQUENCE [LARGE SCALE GENOMIC DNA]</scope>
    <source>
        <strain evidence="10 11">SIID29052-01</strain>
    </source>
</reference>
<keyword evidence="2 4" id="KW-0819">tRNA processing</keyword>
<dbReference type="PANTHER" id="PTHR11142">
    <property type="entry name" value="PSEUDOURIDYLATE SYNTHASE"/>
    <property type="match status" value="1"/>
</dbReference>
<dbReference type="HAMAP" id="MF_00171">
    <property type="entry name" value="TruA"/>
    <property type="match status" value="1"/>
</dbReference>
<evidence type="ECO:0000313" key="10">
    <source>
        <dbReference type="EMBL" id="GFK93858.1"/>
    </source>
</evidence>
<organism evidence="10 11">
    <name type="scientific">Fundidesulfovibrio magnetotacticus</name>
    <dbReference type="NCBI Taxonomy" id="2730080"/>
    <lineage>
        <taxon>Bacteria</taxon>
        <taxon>Pseudomonadati</taxon>
        <taxon>Thermodesulfobacteriota</taxon>
        <taxon>Desulfovibrionia</taxon>
        <taxon>Desulfovibrionales</taxon>
        <taxon>Desulfovibrionaceae</taxon>
        <taxon>Fundidesulfovibrio</taxon>
    </lineage>
</organism>
<comment type="caution">
    <text evidence="10">The sequence shown here is derived from an EMBL/GenBank/DDBJ whole genome shotgun (WGS) entry which is preliminary data.</text>
</comment>
<dbReference type="SUPFAM" id="SSF55120">
    <property type="entry name" value="Pseudouridine synthase"/>
    <property type="match status" value="1"/>
</dbReference>
<dbReference type="PIRSF" id="PIRSF001430">
    <property type="entry name" value="tRNA_psdUrid_synth"/>
    <property type="match status" value="1"/>
</dbReference>
<dbReference type="Pfam" id="PF01416">
    <property type="entry name" value="PseudoU_synth_1"/>
    <property type="match status" value="2"/>
</dbReference>
<dbReference type="InterPro" id="IPR001406">
    <property type="entry name" value="PsdUridine_synth_TruA"/>
</dbReference>
<feature type="binding site" evidence="4 6">
    <location>
        <position position="115"/>
    </location>
    <ligand>
        <name>substrate</name>
    </ligand>
</feature>
<dbReference type="Gene3D" id="3.30.70.660">
    <property type="entry name" value="Pseudouridine synthase I, catalytic domain, C-terminal subdomain"/>
    <property type="match status" value="1"/>
</dbReference>
<dbReference type="InterPro" id="IPR020095">
    <property type="entry name" value="PsdUridine_synth_TruA_C"/>
</dbReference>
<comment type="subunit">
    <text evidence="4">Homodimer.</text>
</comment>
<feature type="domain" description="Pseudouridine synthase I TruA alpha/beta" evidence="9">
    <location>
        <begin position="148"/>
        <end position="251"/>
    </location>
</feature>
<dbReference type="InterPro" id="IPR020094">
    <property type="entry name" value="TruA/RsuA/RluB/E/F_N"/>
</dbReference>
<dbReference type="CDD" id="cd02570">
    <property type="entry name" value="PseudoU_synth_EcTruA"/>
    <property type="match status" value="1"/>
</dbReference>
<accession>A0A6V8LU50</accession>
<dbReference type="EC" id="5.4.99.12" evidence="4"/>
<dbReference type="AlphaFoldDB" id="A0A6V8LU50"/>
<comment type="similarity">
    <text evidence="1 4 7">Belongs to the tRNA pseudouridine synthase TruA family.</text>
</comment>
<dbReference type="EMBL" id="BLTE01000006">
    <property type="protein sequence ID" value="GFK93858.1"/>
    <property type="molecule type" value="Genomic_DNA"/>
</dbReference>
<evidence type="ECO:0000256" key="8">
    <source>
        <dbReference type="SAM" id="MobiDB-lite"/>
    </source>
</evidence>
<feature type="region of interest" description="Disordered" evidence="8">
    <location>
        <begin position="250"/>
        <end position="280"/>
    </location>
</feature>
<protein>
    <recommendedName>
        <fullName evidence="4">tRNA pseudouridine synthase A</fullName>
        <ecNumber evidence="4">5.4.99.12</ecNumber>
    </recommendedName>
    <alternativeName>
        <fullName evidence="4">tRNA pseudouridine(38-40) synthase</fullName>
    </alternativeName>
    <alternativeName>
        <fullName evidence="4">tRNA pseudouridylate synthase I</fullName>
    </alternativeName>
    <alternativeName>
        <fullName evidence="4">tRNA-uridine isomerase I</fullName>
    </alternativeName>
</protein>
<dbReference type="GO" id="GO:0160147">
    <property type="term" value="F:tRNA pseudouridine(38-40) synthase activity"/>
    <property type="evidence" value="ECO:0007669"/>
    <property type="project" value="UniProtKB-EC"/>
</dbReference>
<dbReference type="InterPro" id="IPR020103">
    <property type="entry name" value="PsdUridine_synth_cat_dom_sf"/>
</dbReference>
<dbReference type="Proteomes" id="UP000494245">
    <property type="component" value="Unassembled WGS sequence"/>
</dbReference>
<comment type="function">
    <text evidence="4">Formation of pseudouridine at positions 38, 39 and 40 in the anticodon stem and loop of transfer RNAs.</text>
</comment>
<proteinExistence type="inferred from homology"/>